<comment type="caution">
    <text evidence="1">The sequence shown here is derived from an EMBL/GenBank/DDBJ whole genome shotgun (WGS) entry which is preliminary data.</text>
</comment>
<dbReference type="AlphaFoldDB" id="A0AAV4NAH0"/>
<dbReference type="Proteomes" id="UP001054945">
    <property type="component" value="Unassembled WGS sequence"/>
</dbReference>
<keyword evidence="2" id="KW-1185">Reference proteome</keyword>
<protein>
    <submittedName>
        <fullName evidence="1">Uncharacterized protein</fullName>
    </submittedName>
</protein>
<organism evidence="1 2">
    <name type="scientific">Caerostris extrusa</name>
    <name type="common">Bark spider</name>
    <name type="synonym">Caerostris bankana</name>
    <dbReference type="NCBI Taxonomy" id="172846"/>
    <lineage>
        <taxon>Eukaryota</taxon>
        <taxon>Metazoa</taxon>
        <taxon>Ecdysozoa</taxon>
        <taxon>Arthropoda</taxon>
        <taxon>Chelicerata</taxon>
        <taxon>Arachnida</taxon>
        <taxon>Araneae</taxon>
        <taxon>Araneomorphae</taxon>
        <taxon>Entelegynae</taxon>
        <taxon>Araneoidea</taxon>
        <taxon>Araneidae</taxon>
        <taxon>Caerostris</taxon>
    </lineage>
</organism>
<evidence type="ECO:0000313" key="2">
    <source>
        <dbReference type="Proteomes" id="UP001054945"/>
    </source>
</evidence>
<dbReference type="EMBL" id="BPLR01003069">
    <property type="protein sequence ID" value="GIX80883.1"/>
    <property type="molecule type" value="Genomic_DNA"/>
</dbReference>
<proteinExistence type="predicted"/>
<name>A0AAV4NAH0_CAEEX</name>
<reference evidence="1 2" key="1">
    <citation type="submission" date="2021-06" db="EMBL/GenBank/DDBJ databases">
        <title>Caerostris extrusa draft genome.</title>
        <authorList>
            <person name="Kono N."/>
            <person name="Arakawa K."/>
        </authorList>
    </citation>
    <scope>NUCLEOTIDE SEQUENCE [LARGE SCALE GENOMIC DNA]</scope>
</reference>
<sequence>MEDVRSRKLSTASQDLIWPPFKIQSLKFEIMRVKMQIASDVASFLLHRRTVAREKSASELHLRMEAVRSGKLSTASNDLIWPSFNIQSLKFEIMRVKMQIASDVATFR</sequence>
<evidence type="ECO:0000313" key="1">
    <source>
        <dbReference type="EMBL" id="GIX80883.1"/>
    </source>
</evidence>
<gene>
    <name evidence="1" type="ORF">CEXT_419511</name>
</gene>
<accession>A0AAV4NAH0</accession>